<keyword evidence="6" id="KW-1185">Reference proteome</keyword>
<dbReference type="EMBL" id="UYSU01036621">
    <property type="protein sequence ID" value="VDL97937.1"/>
    <property type="molecule type" value="Genomic_DNA"/>
</dbReference>
<comment type="catalytic activity">
    <reaction evidence="2">
        <text>L-threonyl-[protein] + ATP = O-phospho-L-threonyl-[protein] + ADP + H(+)</text>
        <dbReference type="Rhea" id="RHEA:46608"/>
        <dbReference type="Rhea" id="RHEA-COMP:11060"/>
        <dbReference type="Rhea" id="RHEA-COMP:11605"/>
        <dbReference type="ChEBI" id="CHEBI:15378"/>
        <dbReference type="ChEBI" id="CHEBI:30013"/>
        <dbReference type="ChEBI" id="CHEBI:30616"/>
        <dbReference type="ChEBI" id="CHEBI:61977"/>
        <dbReference type="ChEBI" id="CHEBI:456216"/>
        <dbReference type="EC" id="2.7.11.1"/>
    </reaction>
</comment>
<accession>A0A183T504</accession>
<dbReference type="InterPro" id="IPR000719">
    <property type="entry name" value="Prot_kinase_dom"/>
</dbReference>
<feature type="domain" description="Protein kinase" evidence="4">
    <location>
        <begin position="1"/>
        <end position="140"/>
    </location>
</feature>
<reference evidence="7" key="1">
    <citation type="submission" date="2016-06" db="UniProtKB">
        <authorList>
            <consortium name="WormBaseParasite"/>
        </authorList>
    </citation>
    <scope>IDENTIFICATION</scope>
</reference>
<dbReference type="PANTHER" id="PTHR22988:SF71">
    <property type="entry name" value="CITRON RHO-INTERACTING KINASE"/>
    <property type="match status" value="1"/>
</dbReference>
<comment type="catalytic activity">
    <reaction evidence="3">
        <text>L-seryl-[protein] + ATP = O-phospho-L-seryl-[protein] + ADP + H(+)</text>
        <dbReference type="Rhea" id="RHEA:17989"/>
        <dbReference type="Rhea" id="RHEA-COMP:9863"/>
        <dbReference type="Rhea" id="RHEA-COMP:11604"/>
        <dbReference type="ChEBI" id="CHEBI:15378"/>
        <dbReference type="ChEBI" id="CHEBI:29999"/>
        <dbReference type="ChEBI" id="CHEBI:30616"/>
        <dbReference type="ChEBI" id="CHEBI:83421"/>
        <dbReference type="ChEBI" id="CHEBI:456216"/>
        <dbReference type="EC" id="2.7.11.1"/>
    </reaction>
</comment>
<dbReference type="PROSITE" id="PS00108">
    <property type="entry name" value="PROTEIN_KINASE_ST"/>
    <property type="match status" value="1"/>
</dbReference>
<proteinExistence type="predicted"/>
<evidence type="ECO:0000256" key="2">
    <source>
        <dbReference type="ARBA" id="ARBA00047899"/>
    </source>
</evidence>
<dbReference type="GO" id="GO:0005737">
    <property type="term" value="C:cytoplasm"/>
    <property type="evidence" value="ECO:0007669"/>
    <property type="project" value="TreeGrafter"/>
</dbReference>
<organism evidence="7">
    <name type="scientific">Schistocephalus solidus</name>
    <name type="common">Tapeworm</name>
    <dbReference type="NCBI Taxonomy" id="70667"/>
    <lineage>
        <taxon>Eukaryota</taxon>
        <taxon>Metazoa</taxon>
        <taxon>Spiralia</taxon>
        <taxon>Lophotrochozoa</taxon>
        <taxon>Platyhelminthes</taxon>
        <taxon>Cestoda</taxon>
        <taxon>Eucestoda</taxon>
        <taxon>Diphyllobothriidea</taxon>
        <taxon>Diphyllobothriidae</taxon>
        <taxon>Schistocephalus</taxon>
    </lineage>
</organism>
<dbReference type="InterPro" id="IPR050839">
    <property type="entry name" value="Rho-assoc_Ser/Thr_Kinase"/>
</dbReference>
<gene>
    <name evidence="5" type="ORF">SSLN_LOCUS11552</name>
</gene>
<dbReference type="WBParaSite" id="SSLN_0001199701-mRNA-1">
    <property type="protein sequence ID" value="SSLN_0001199701-mRNA-1"/>
    <property type="gene ID" value="SSLN_0001199701"/>
</dbReference>
<dbReference type="SUPFAM" id="SSF56112">
    <property type="entry name" value="Protein kinase-like (PK-like)"/>
    <property type="match status" value="1"/>
</dbReference>
<dbReference type="InterPro" id="IPR008271">
    <property type="entry name" value="Ser/Thr_kinase_AS"/>
</dbReference>
<evidence type="ECO:0000256" key="1">
    <source>
        <dbReference type="ARBA" id="ARBA00022553"/>
    </source>
</evidence>
<evidence type="ECO:0000313" key="5">
    <source>
        <dbReference type="EMBL" id="VDL97937.1"/>
    </source>
</evidence>
<dbReference type="PROSITE" id="PS50011">
    <property type="entry name" value="PROTEIN_KINASE_DOM"/>
    <property type="match status" value="1"/>
</dbReference>
<evidence type="ECO:0000313" key="7">
    <source>
        <dbReference type="WBParaSite" id="SSLN_0001199701-mRNA-1"/>
    </source>
</evidence>
<evidence type="ECO:0000256" key="3">
    <source>
        <dbReference type="ARBA" id="ARBA00048679"/>
    </source>
</evidence>
<dbReference type="Pfam" id="PF00069">
    <property type="entry name" value="Pkinase"/>
    <property type="match status" value="1"/>
</dbReference>
<keyword evidence="1" id="KW-0597">Phosphoprotein</keyword>
<dbReference type="GO" id="GO:0031032">
    <property type="term" value="P:actomyosin structure organization"/>
    <property type="evidence" value="ECO:0007669"/>
    <property type="project" value="TreeGrafter"/>
</dbReference>
<dbReference type="GO" id="GO:0005524">
    <property type="term" value="F:ATP binding"/>
    <property type="evidence" value="ECO:0007669"/>
    <property type="project" value="InterPro"/>
</dbReference>
<dbReference type="GO" id="GO:0005856">
    <property type="term" value="C:cytoskeleton"/>
    <property type="evidence" value="ECO:0007669"/>
    <property type="project" value="TreeGrafter"/>
</dbReference>
<dbReference type="OrthoDB" id="2156623at2759"/>
<dbReference type="GO" id="GO:0004674">
    <property type="term" value="F:protein serine/threonine kinase activity"/>
    <property type="evidence" value="ECO:0007669"/>
    <property type="project" value="UniProtKB-EC"/>
</dbReference>
<sequence length="140" mass="16321">MLSKFDDQIPEPSSRFYLAEMVFAIHSLHELGYVHRDIKSDNVLIESSGHIVLANFAAEGTHGTFGRECDYWSLGVVMFKILFWETSFDSEISRIMHFEKTFKIPNETTISADAKDLIERFICDRKQRIGRNNIREIMDR</sequence>
<dbReference type="InterPro" id="IPR011009">
    <property type="entry name" value="Kinase-like_dom_sf"/>
</dbReference>
<protein>
    <submittedName>
        <fullName evidence="7">Protein kinase domain-containing protein</fullName>
    </submittedName>
</protein>
<name>A0A183T504_SCHSO</name>
<dbReference type="PANTHER" id="PTHR22988">
    <property type="entry name" value="MYOTONIC DYSTROPHY S/T KINASE-RELATED"/>
    <property type="match status" value="1"/>
</dbReference>
<evidence type="ECO:0000313" key="6">
    <source>
        <dbReference type="Proteomes" id="UP000275846"/>
    </source>
</evidence>
<reference evidence="5 6" key="2">
    <citation type="submission" date="2018-11" db="EMBL/GenBank/DDBJ databases">
        <authorList>
            <consortium name="Pathogen Informatics"/>
        </authorList>
    </citation>
    <scope>NUCLEOTIDE SEQUENCE [LARGE SCALE GENOMIC DNA]</scope>
    <source>
        <strain evidence="5 6">NST_G2</strain>
    </source>
</reference>
<dbReference type="SMART" id="SM00220">
    <property type="entry name" value="S_TKc"/>
    <property type="match status" value="1"/>
</dbReference>
<dbReference type="STRING" id="70667.A0A183T504"/>
<dbReference type="Gene3D" id="1.10.510.10">
    <property type="entry name" value="Transferase(Phosphotransferase) domain 1"/>
    <property type="match status" value="2"/>
</dbReference>
<dbReference type="Proteomes" id="UP000275846">
    <property type="component" value="Unassembled WGS sequence"/>
</dbReference>
<evidence type="ECO:0000259" key="4">
    <source>
        <dbReference type="PROSITE" id="PS50011"/>
    </source>
</evidence>
<dbReference type="AlphaFoldDB" id="A0A183T504"/>